<protein>
    <submittedName>
        <fullName evidence="2">Uncharacterized protein</fullName>
    </submittedName>
</protein>
<sequence>MAYRRMQGTPRPSTFREEIGSPSLHPHPPPPLADNSSSSSSSLSSLVAKTIRASSAYRDSSLSSAYGHSALSPSSSPDPNLERSSPPSVSKISLALAMFRCYEELNQIIRAQRDGEQEQLQLDRLMGRERGGLILELLEEAHDSYLSTRRGYLSSSALHPSPTLLYNGRSSHPCARIRDPNSSPTSVIHLLHVYGCPKFSPLSV</sequence>
<feature type="region of interest" description="Disordered" evidence="1">
    <location>
        <begin position="64"/>
        <end position="87"/>
    </location>
</feature>
<keyword evidence="3" id="KW-1185">Reference proteome</keyword>
<dbReference type="EMBL" id="BJWL01000013">
    <property type="protein sequence ID" value="GFY99480.1"/>
    <property type="molecule type" value="Genomic_DNA"/>
</dbReference>
<feature type="compositionally biased region" description="Polar residues" evidence="1">
    <location>
        <begin position="71"/>
        <end position="87"/>
    </location>
</feature>
<organism evidence="2 3">
    <name type="scientific">Actinidia rufa</name>
    <dbReference type="NCBI Taxonomy" id="165716"/>
    <lineage>
        <taxon>Eukaryota</taxon>
        <taxon>Viridiplantae</taxon>
        <taxon>Streptophyta</taxon>
        <taxon>Embryophyta</taxon>
        <taxon>Tracheophyta</taxon>
        <taxon>Spermatophyta</taxon>
        <taxon>Magnoliopsida</taxon>
        <taxon>eudicotyledons</taxon>
        <taxon>Gunneridae</taxon>
        <taxon>Pentapetalae</taxon>
        <taxon>asterids</taxon>
        <taxon>Ericales</taxon>
        <taxon>Actinidiaceae</taxon>
        <taxon>Actinidia</taxon>
    </lineage>
</organism>
<accession>A0A7J0FLH6</accession>
<proteinExistence type="predicted"/>
<evidence type="ECO:0000313" key="3">
    <source>
        <dbReference type="Proteomes" id="UP000585474"/>
    </source>
</evidence>
<feature type="region of interest" description="Disordered" evidence="1">
    <location>
        <begin position="1"/>
        <end position="45"/>
    </location>
</feature>
<name>A0A7J0FLH6_9ERIC</name>
<reference evidence="2 3" key="1">
    <citation type="submission" date="2019-07" db="EMBL/GenBank/DDBJ databases">
        <title>De Novo Assembly of kiwifruit Actinidia rufa.</title>
        <authorList>
            <person name="Sugita-Konishi S."/>
            <person name="Sato K."/>
            <person name="Mori E."/>
            <person name="Abe Y."/>
            <person name="Kisaki G."/>
            <person name="Hamano K."/>
            <person name="Suezawa K."/>
            <person name="Otani M."/>
            <person name="Fukuda T."/>
            <person name="Manabe T."/>
            <person name="Gomi K."/>
            <person name="Tabuchi M."/>
            <person name="Akimitsu K."/>
            <person name="Kataoka I."/>
        </authorList>
    </citation>
    <scope>NUCLEOTIDE SEQUENCE [LARGE SCALE GENOMIC DNA]</scope>
    <source>
        <strain evidence="3">cv. Fuchu</strain>
    </source>
</reference>
<gene>
    <name evidence="2" type="ORF">Acr_13g0008800</name>
</gene>
<dbReference type="Proteomes" id="UP000585474">
    <property type="component" value="Unassembled WGS sequence"/>
</dbReference>
<evidence type="ECO:0000256" key="1">
    <source>
        <dbReference type="SAM" id="MobiDB-lite"/>
    </source>
</evidence>
<evidence type="ECO:0000313" key="2">
    <source>
        <dbReference type="EMBL" id="GFY99480.1"/>
    </source>
</evidence>
<comment type="caution">
    <text evidence="2">The sequence shown here is derived from an EMBL/GenBank/DDBJ whole genome shotgun (WGS) entry which is preliminary data.</text>
</comment>
<feature type="compositionally biased region" description="Low complexity" evidence="1">
    <location>
        <begin position="36"/>
        <end position="45"/>
    </location>
</feature>
<dbReference type="AlphaFoldDB" id="A0A7J0FLH6"/>